<dbReference type="Proteomes" id="UP000319837">
    <property type="component" value="Unassembled WGS sequence"/>
</dbReference>
<keyword evidence="4 6" id="KW-0503">Monooxygenase</keyword>
<keyword evidence="2" id="KW-0274">FAD</keyword>
<proteinExistence type="predicted"/>
<evidence type="ECO:0000259" key="5">
    <source>
        <dbReference type="Pfam" id="PF01494"/>
    </source>
</evidence>
<keyword evidence="3" id="KW-0560">Oxidoreductase</keyword>
<sequence>MRVGIIGAGIGGLTLAQALIEQNIEVSLFDRDLAAEKTGGYRLHLSEAALKSIHKHLPDNIEKLLKLSGTGPESFAQFSIVDHHGKTKLCLRQTDEEDLLMIGRIPLRKILAINLEEVIRWDTHFTHYKEEDSGIILYFSNAPSEKVDILVGADGVHSEVAKQLLGRSTAKYAGVMGIAGRSLLTPQLRSTINKDFFKGPGFAVGPKGIGMFITVHAPTTKNELITNLDVLEEPYIVWSVAAIDEELRGNFRKLTSDELEKEAYELIRHWDDSFLALINNSEKGKTAAFPFWYPSNLTSWKHSRITLIGDAIHPMPPTSGLGASTSILDAVNLAKKLVKYDDSSYALQAYQADMLKYAPKAVAEARPPLYWQRRFKNTFIRKFAMSVLIPCVSVVLKIKDSIKK</sequence>
<evidence type="ECO:0000313" key="6">
    <source>
        <dbReference type="EMBL" id="TRZ39762.1"/>
    </source>
</evidence>
<reference evidence="7" key="1">
    <citation type="submission" date="2018-10" db="EMBL/GenBank/DDBJ databases">
        <title>FDA dAtabase for Regulatory Grade micrObial Sequences (FDA-ARGOS): Supporting development and validation of Infectious Disease Dx tests.</title>
        <authorList>
            <person name="Minogue T."/>
            <person name="Wolcott M."/>
            <person name="Wasieloski L."/>
            <person name="Aguilar W."/>
            <person name="Moore D."/>
            <person name="Tallon L."/>
            <person name="Sadzewicz L."/>
            <person name="Sengamalay N."/>
            <person name="Ott S."/>
            <person name="Godinez A."/>
            <person name="Nagaraj S."/>
            <person name="Vavikolanu K."/>
            <person name="Vyas G."/>
            <person name="Nadendla S."/>
            <person name="George J."/>
            <person name="Sichtig H."/>
        </authorList>
    </citation>
    <scope>NUCLEOTIDE SEQUENCE [LARGE SCALE GENOMIC DNA]</scope>
    <source>
        <strain evidence="7">FDAARGOS_343</strain>
    </source>
</reference>
<dbReference type="Gene3D" id="3.50.50.60">
    <property type="entry name" value="FAD/NAD(P)-binding domain"/>
    <property type="match status" value="1"/>
</dbReference>
<evidence type="ECO:0000256" key="4">
    <source>
        <dbReference type="ARBA" id="ARBA00023033"/>
    </source>
</evidence>
<dbReference type="PANTHER" id="PTHR47178:SF5">
    <property type="entry name" value="FAD-BINDING DOMAIN-CONTAINING PROTEIN"/>
    <property type="match status" value="1"/>
</dbReference>
<accession>A0A553SRZ9</accession>
<comment type="caution">
    <text evidence="6">The sequence shown here is derived from an EMBL/GenBank/DDBJ whole genome shotgun (WGS) entry which is preliminary data.</text>
</comment>
<feature type="domain" description="FAD-binding" evidence="5">
    <location>
        <begin position="2"/>
        <end position="363"/>
    </location>
</feature>
<dbReference type="GO" id="GO:0004497">
    <property type="term" value="F:monooxygenase activity"/>
    <property type="evidence" value="ECO:0007669"/>
    <property type="project" value="UniProtKB-KW"/>
</dbReference>
<dbReference type="PRINTS" id="PR00420">
    <property type="entry name" value="RNGMNOXGNASE"/>
</dbReference>
<dbReference type="AlphaFoldDB" id="A0A553SRZ9"/>
<dbReference type="GO" id="GO:0071949">
    <property type="term" value="F:FAD binding"/>
    <property type="evidence" value="ECO:0007669"/>
    <property type="project" value="InterPro"/>
</dbReference>
<evidence type="ECO:0000256" key="3">
    <source>
        <dbReference type="ARBA" id="ARBA00023002"/>
    </source>
</evidence>
<evidence type="ECO:0000256" key="1">
    <source>
        <dbReference type="ARBA" id="ARBA00022630"/>
    </source>
</evidence>
<dbReference type="Pfam" id="PF01494">
    <property type="entry name" value="FAD_binding_3"/>
    <property type="match status" value="1"/>
</dbReference>
<evidence type="ECO:0000313" key="7">
    <source>
        <dbReference type="Proteomes" id="UP000319837"/>
    </source>
</evidence>
<gene>
    <name evidence="6" type="ORF">CEQ21_02100</name>
</gene>
<keyword evidence="1" id="KW-0285">Flavoprotein</keyword>
<dbReference type="PANTHER" id="PTHR47178">
    <property type="entry name" value="MONOOXYGENASE, FAD-BINDING"/>
    <property type="match status" value="1"/>
</dbReference>
<dbReference type="RefSeq" id="WP_185763189.1">
    <property type="nucleotide sequence ID" value="NZ_RIBP01000001.1"/>
</dbReference>
<evidence type="ECO:0000256" key="2">
    <source>
        <dbReference type="ARBA" id="ARBA00022827"/>
    </source>
</evidence>
<dbReference type="InterPro" id="IPR002938">
    <property type="entry name" value="FAD-bd"/>
</dbReference>
<dbReference type="InterPro" id="IPR036188">
    <property type="entry name" value="FAD/NAD-bd_sf"/>
</dbReference>
<protein>
    <submittedName>
        <fullName evidence="6">FAD-dependent monooxygenase</fullName>
    </submittedName>
</protein>
<name>A0A553SRZ9_NIACI</name>
<dbReference type="EMBL" id="RIBP01000001">
    <property type="protein sequence ID" value="TRZ39762.1"/>
    <property type="molecule type" value="Genomic_DNA"/>
</dbReference>
<organism evidence="6 7">
    <name type="scientific">Niallia circulans</name>
    <name type="common">Bacillus circulans</name>
    <dbReference type="NCBI Taxonomy" id="1397"/>
    <lineage>
        <taxon>Bacteria</taxon>
        <taxon>Bacillati</taxon>
        <taxon>Bacillota</taxon>
        <taxon>Bacilli</taxon>
        <taxon>Bacillales</taxon>
        <taxon>Bacillaceae</taxon>
        <taxon>Niallia</taxon>
    </lineage>
</organism>
<dbReference type="SUPFAM" id="SSF51905">
    <property type="entry name" value="FAD/NAD(P)-binding domain"/>
    <property type="match status" value="1"/>
</dbReference>